<dbReference type="InterPro" id="IPR007059">
    <property type="entry name" value="DmsC"/>
</dbReference>
<dbReference type="KEGG" id="sapp:SAC06_07580"/>
<dbReference type="EMBL" id="CP138335">
    <property type="protein sequence ID" value="XBW07499.1"/>
    <property type="molecule type" value="Genomic_DNA"/>
</dbReference>
<keyword evidence="1" id="KW-1133">Transmembrane helix</keyword>
<dbReference type="GO" id="GO:0009390">
    <property type="term" value="C:dimethyl sulfoxide reductase complex"/>
    <property type="evidence" value="ECO:0007669"/>
    <property type="project" value="TreeGrafter"/>
</dbReference>
<dbReference type="RefSeq" id="WP_350257705.1">
    <property type="nucleotide sequence ID" value="NZ_CP138335.1"/>
</dbReference>
<dbReference type="PANTHER" id="PTHR38095:SF1">
    <property type="entry name" value="ANAEROBIC DIMETHYL SULFOXIDE REDUCTASE CHAIN YNFH"/>
    <property type="match status" value="1"/>
</dbReference>
<feature type="transmembrane region" description="Helical" evidence="1">
    <location>
        <begin position="6"/>
        <end position="28"/>
    </location>
</feature>
<dbReference type="AlphaFoldDB" id="A0AAU7V5D9"/>
<accession>A0AAU7V5D9</accession>
<protein>
    <submittedName>
        <fullName evidence="2">DmsC/YnfH family molybdoenzyme membrane anchor subunit</fullName>
        <ecNumber evidence="2">1.8.5.3</ecNumber>
    </submittedName>
</protein>
<feature type="transmembrane region" description="Helical" evidence="1">
    <location>
        <begin position="263"/>
        <end position="286"/>
    </location>
</feature>
<reference evidence="2" key="1">
    <citation type="submission" date="2023-11" db="EMBL/GenBank/DDBJ databases">
        <title>Scrofimicrobium hongkongense sp. nov., isolated from a patient with peritonitis.</title>
        <authorList>
            <person name="Lao H.Y."/>
            <person name="Wong A.Y.P."/>
            <person name="Ng T.L."/>
            <person name="Wong R.Y.L."/>
            <person name="Yau M.C.Y."/>
            <person name="Lam J.Y.W."/>
            <person name="Siu G.K.H."/>
        </authorList>
    </citation>
    <scope>NUCLEOTIDE SEQUENCE</scope>
    <source>
        <strain evidence="2">R131</strain>
    </source>
</reference>
<dbReference type="Pfam" id="PF04976">
    <property type="entry name" value="DmsC"/>
    <property type="match status" value="1"/>
</dbReference>
<dbReference type="EC" id="1.8.5.3" evidence="2"/>
<gene>
    <name evidence="2" type="ORF">SAC06_07580</name>
</gene>
<sequence>MNTHELPMILFTVIAQMCVGAFIGLGVIQLAARARFKQKTIDQVTTPVLWAIGPILVAGLAVSMFHMNDIMHTLNVFRHWDSSWLSREIIFGLSFAAFGFLFALLQWLGWGPGWLREVVASVAAVLGVGLIWSMSMIYASLPTVPTWNTWVVPFQFFGTALILGSLAICAALLIVDAWRQRLAERGSTSAPAGSGLIGQIRGRIREINQPATEPQWRLTMRAVQGLSLTAAAAGIAVLISYALHLTNLAQLGEVQAAEVFSGAFFVVRLALLGLSAVLMAFLAFRIAATATRRSARTLAVVVTLAFVLALVAELMGRSLHYESMFRLGI</sequence>
<name>A0AAU7V5D9_9ACTO</name>
<dbReference type="GO" id="GO:0009389">
    <property type="term" value="F:dimethyl sulfoxide reductase activity"/>
    <property type="evidence" value="ECO:0007669"/>
    <property type="project" value="TreeGrafter"/>
</dbReference>
<feature type="transmembrane region" description="Helical" evidence="1">
    <location>
        <begin position="298"/>
        <end position="316"/>
    </location>
</feature>
<feature type="transmembrane region" description="Helical" evidence="1">
    <location>
        <begin position="153"/>
        <end position="175"/>
    </location>
</feature>
<feature type="transmembrane region" description="Helical" evidence="1">
    <location>
        <begin position="122"/>
        <end position="141"/>
    </location>
</feature>
<dbReference type="GO" id="GO:0005886">
    <property type="term" value="C:plasma membrane"/>
    <property type="evidence" value="ECO:0007669"/>
    <property type="project" value="TreeGrafter"/>
</dbReference>
<keyword evidence="1" id="KW-0472">Membrane</keyword>
<evidence type="ECO:0000313" key="2">
    <source>
        <dbReference type="EMBL" id="XBW07499.1"/>
    </source>
</evidence>
<dbReference type="GO" id="GO:0019645">
    <property type="term" value="P:anaerobic electron transport chain"/>
    <property type="evidence" value="ECO:0007669"/>
    <property type="project" value="InterPro"/>
</dbReference>
<dbReference type="PANTHER" id="PTHR38095">
    <property type="entry name" value="ANAEROBIC DIMETHYL SULFOXIDE REDUCTASE CHAIN YNFH"/>
    <property type="match status" value="1"/>
</dbReference>
<proteinExistence type="predicted"/>
<evidence type="ECO:0000256" key="1">
    <source>
        <dbReference type="SAM" id="Phobius"/>
    </source>
</evidence>
<feature type="transmembrane region" description="Helical" evidence="1">
    <location>
        <begin position="48"/>
        <end position="67"/>
    </location>
</feature>
<keyword evidence="1" id="KW-0812">Transmembrane</keyword>
<feature type="transmembrane region" description="Helical" evidence="1">
    <location>
        <begin position="89"/>
        <end position="110"/>
    </location>
</feature>
<organism evidence="2">
    <name type="scientific">Scrofimicrobium appendicitidis</name>
    <dbReference type="NCBI Taxonomy" id="3079930"/>
    <lineage>
        <taxon>Bacteria</taxon>
        <taxon>Bacillati</taxon>
        <taxon>Actinomycetota</taxon>
        <taxon>Actinomycetes</taxon>
        <taxon>Actinomycetales</taxon>
        <taxon>Actinomycetaceae</taxon>
        <taxon>Scrofimicrobium</taxon>
    </lineage>
</organism>
<feature type="transmembrane region" description="Helical" evidence="1">
    <location>
        <begin position="225"/>
        <end position="243"/>
    </location>
</feature>
<keyword evidence="2" id="KW-0560">Oxidoreductase</keyword>